<evidence type="ECO:0000256" key="7">
    <source>
        <dbReference type="ARBA" id="ARBA00047851"/>
    </source>
</evidence>
<evidence type="ECO:0000256" key="9">
    <source>
        <dbReference type="HAMAP-Rule" id="MF_00097"/>
    </source>
</evidence>
<feature type="binding site" evidence="9">
    <location>
        <position position="70"/>
    </location>
    <ligand>
        <name>Mg(2+)</name>
        <dbReference type="ChEBI" id="CHEBI:18420"/>
    </ligand>
</feature>
<accession>A0A410JRX5</accession>
<dbReference type="InterPro" id="IPR022998">
    <property type="entry name" value="ThiamineP_synth_TenI"/>
</dbReference>
<feature type="binding site" evidence="9">
    <location>
        <position position="108"/>
    </location>
    <ligand>
        <name>4-amino-2-methyl-5-(diphosphooxymethyl)pyrimidine</name>
        <dbReference type="ChEBI" id="CHEBI:57841"/>
    </ligand>
</feature>
<keyword evidence="4 9" id="KW-0460">Magnesium</keyword>
<dbReference type="AlphaFoldDB" id="A0A410JRX5"/>
<dbReference type="GO" id="GO:0000287">
    <property type="term" value="F:magnesium ion binding"/>
    <property type="evidence" value="ECO:0007669"/>
    <property type="project" value="UniProtKB-UniRule"/>
</dbReference>
<evidence type="ECO:0000256" key="11">
    <source>
        <dbReference type="RuleBase" id="RU004253"/>
    </source>
</evidence>
<comment type="similarity">
    <text evidence="9 10">Belongs to the thiamine-phosphate synthase family.</text>
</comment>
<dbReference type="EMBL" id="CP035107">
    <property type="protein sequence ID" value="QAR30913.1"/>
    <property type="molecule type" value="Genomic_DNA"/>
</dbReference>
<dbReference type="InterPro" id="IPR034291">
    <property type="entry name" value="TMP_synthase"/>
</dbReference>
<protein>
    <recommendedName>
        <fullName evidence="9">Thiamine-phosphate synthase</fullName>
        <shortName evidence="9">TP synthase</shortName>
        <shortName evidence="9">TPS</shortName>
        <ecNumber evidence="9">2.5.1.3</ecNumber>
    </recommendedName>
    <alternativeName>
        <fullName evidence="9">Thiamine-phosphate pyrophosphorylase</fullName>
        <shortName evidence="9">TMP pyrophosphorylase</shortName>
        <shortName evidence="9">TMP-PPase</shortName>
    </alternativeName>
</protein>
<evidence type="ECO:0000256" key="4">
    <source>
        <dbReference type="ARBA" id="ARBA00022842"/>
    </source>
</evidence>
<reference evidence="13 14" key="1">
    <citation type="submission" date="2019-01" db="EMBL/GenBank/DDBJ databases">
        <title>Whole Genome of Ornithobacterium rhinotracheale FARPER-174b.</title>
        <authorList>
            <person name="Tataje-Lavanda L.A."/>
            <person name="Montalvan A."/>
            <person name="Montesinos R."/>
            <person name="Zimic M."/>
            <person name="Fernandez-Sanchez M."/>
            <person name="Fernandez-Diaz M."/>
        </authorList>
    </citation>
    <scope>NUCLEOTIDE SEQUENCE [LARGE SCALE GENOMIC DNA]</scope>
    <source>
        <strain evidence="13 14">FARPER-174b</strain>
    </source>
</reference>
<dbReference type="HAMAP" id="MF_00097">
    <property type="entry name" value="TMP_synthase"/>
    <property type="match status" value="1"/>
</dbReference>
<evidence type="ECO:0000256" key="8">
    <source>
        <dbReference type="ARBA" id="ARBA00047883"/>
    </source>
</evidence>
<dbReference type="Pfam" id="PF02581">
    <property type="entry name" value="TMP-TENI"/>
    <property type="match status" value="1"/>
</dbReference>
<gene>
    <name evidence="9" type="primary">thiE</name>
    <name evidence="13" type="ORF">EQP59_05985</name>
</gene>
<dbReference type="InterPro" id="IPR036206">
    <property type="entry name" value="ThiamineP_synth_sf"/>
</dbReference>
<dbReference type="PANTHER" id="PTHR20857">
    <property type="entry name" value="THIAMINE-PHOSPHATE PYROPHOSPHORYLASE"/>
    <property type="match status" value="1"/>
</dbReference>
<comment type="catalytic activity">
    <reaction evidence="8 9 10">
        <text>2-[(2R,5Z)-2-carboxy-4-methylthiazol-5(2H)-ylidene]ethyl phosphate + 4-amino-2-methyl-5-(diphosphooxymethyl)pyrimidine + 2 H(+) = thiamine phosphate + CO2 + diphosphate</text>
        <dbReference type="Rhea" id="RHEA:47844"/>
        <dbReference type="ChEBI" id="CHEBI:15378"/>
        <dbReference type="ChEBI" id="CHEBI:16526"/>
        <dbReference type="ChEBI" id="CHEBI:33019"/>
        <dbReference type="ChEBI" id="CHEBI:37575"/>
        <dbReference type="ChEBI" id="CHEBI:57841"/>
        <dbReference type="ChEBI" id="CHEBI:62899"/>
        <dbReference type="EC" id="2.5.1.3"/>
    </reaction>
</comment>
<dbReference type="NCBIfam" id="NF000736">
    <property type="entry name" value="PRK00043.2-3"/>
    <property type="match status" value="1"/>
</dbReference>
<dbReference type="UniPathway" id="UPA00060">
    <property type="reaction ID" value="UER00141"/>
</dbReference>
<feature type="binding site" evidence="9">
    <location>
        <begin position="37"/>
        <end position="41"/>
    </location>
    <ligand>
        <name>4-amino-2-methyl-5-(diphosphooxymethyl)pyrimidine</name>
        <dbReference type="ChEBI" id="CHEBI:57841"/>
    </ligand>
</feature>
<evidence type="ECO:0000256" key="2">
    <source>
        <dbReference type="ARBA" id="ARBA00022679"/>
    </source>
</evidence>
<evidence type="ECO:0000256" key="1">
    <source>
        <dbReference type="ARBA" id="ARBA00005165"/>
    </source>
</evidence>
<dbReference type="GO" id="GO:0005737">
    <property type="term" value="C:cytoplasm"/>
    <property type="evidence" value="ECO:0007669"/>
    <property type="project" value="TreeGrafter"/>
</dbReference>
<feature type="binding site" evidence="9">
    <location>
        <position position="69"/>
    </location>
    <ligand>
        <name>4-amino-2-methyl-5-(diphosphooxymethyl)pyrimidine</name>
        <dbReference type="ChEBI" id="CHEBI:57841"/>
    </ligand>
</feature>
<evidence type="ECO:0000256" key="6">
    <source>
        <dbReference type="ARBA" id="ARBA00047334"/>
    </source>
</evidence>
<evidence type="ECO:0000313" key="13">
    <source>
        <dbReference type="EMBL" id="QAR30913.1"/>
    </source>
</evidence>
<dbReference type="SUPFAM" id="SSF51391">
    <property type="entry name" value="Thiamin phosphate synthase"/>
    <property type="match status" value="1"/>
</dbReference>
<dbReference type="NCBIfam" id="TIGR00693">
    <property type="entry name" value="thiE"/>
    <property type="match status" value="1"/>
</dbReference>
<dbReference type="EC" id="2.5.1.3" evidence="9"/>
<sequence length="211" mass="23729">MKCIKTPKVYYISQGNTPNDHLENIKKMVDAGVDWVQLRIKEGDKKEILSVASKAQKYCEEHGVVFIVNDDIEIAHFTHANGVHLGKEDESPEIARELLGKDKIVGGTANTWEDCQKLIDMKVDYIGLGPYRFTITKKKLSPILGLEGYKQIVQKMRENHINIPIISIGGIELKDVEELQKIGISGIALSGFLHQEKEPKATVRGIQSYFK</sequence>
<comment type="function">
    <text evidence="9">Condenses 4-methyl-5-(beta-hydroxyethyl)thiazole monophosphate (THZ-P) and 2-methyl-4-amino-5-hydroxymethyl pyrimidine pyrophosphate (HMP-PP) to form thiamine monophosphate (TMP).</text>
</comment>
<dbReference type="RefSeq" id="WP_128501378.1">
    <property type="nucleotide sequence ID" value="NZ_CP035107.1"/>
</dbReference>
<organism evidence="13 14">
    <name type="scientific">Ornithobacterium rhinotracheale</name>
    <dbReference type="NCBI Taxonomy" id="28251"/>
    <lineage>
        <taxon>Bacteria</taxon>
        <taxon>Pseudomonadati</taxon>
        <taxon>Bacteroidota</taxon>
        <taxon>Flavobacteriia</taxon>
        <taxon>Flavobacteriales</taxon>
        <taxon>Weeksellaceae</taxon>
        <taxon>Ornithobacterium</taxon>
    </lineage>
</organism>
<keyword evidence="3 9" id="KW-0479">Metal-binding</keyword>
<dbReference type="GO" id="GO:0009228">
    <property type="term" value="P:thiamine biosynthetic process"/>
    <property type="evidence" value="ECO:0007669"/>
    <property type="project" value="UniProtKB-KW"/>
</dbReference>
<dbReference type="CDD" id="cd00564">
    <property type="entry name" value="TMP_TenI"/>
    <property type="match status" value="1"/>
</dbReference>
<comment type="catalytic activity">
    <reaction evidence="7 9 10">
        <text>2-(2-carboxy-4-methylthiazol-5-yl)ethyl phosphate + 4-amino-2-methyl-5-(diphosphooxymethyl)pyrimidine + 2 H(+) = thiamine phosphate + CO2 + diphosphate</text>
        <dbReference type="Rhea" id="RHEA:47848"/>
        <dbReference type="ChEBI" id="CHEBI:15378"/>
        <dbReference type="ChEBI" id="CHEBI:16526"/>
        <dbReference type="ChEBI" id="CHEBI:33019"/>
        <dbReference type="ChEBI" id="CHEBI:37575"/>
        <dbReference type="ChEBI" id="CHEBI:57841"/>
        <dbReference type="ChEBI" id="CHEBI:62890"/>
        <dbReference type="EC" id="2.5.1.3"/>
    </reaction>
</comment>
<evidence type="ECO:0000256" key="3">
    <source>
        <dbReference type="ARBA" id="ARBA00022723"/>
    </source>
</evidence>
<dbReference type="Proteomes" id="UP000287701">
    <property type="component" value="Chromosome"/>
</dbReference>
<comment type="caution">
    <text evidence="9">Lacks conserved residue(s) required for the propagation of feature annotation.</text>
</comment>
<evidence type="ECO:0000256" key="10">
    <source>
        <dbReference type="RuleBase" id="RU003826"/>
    </source>
</evidence>
<evidence type="ECO:0000313" key="14">
    <source>
        <dbReference type="Proteomes" id="UP000287701"/>
    </source>
</evidence>
<comment type="catalytic activity">
    <reaction evidence="6 9 10">
        <text>4-methyl-5-(2-phosphooxyethyl)-thiazole + 4-amino-2-methyl-5-(diphosphooxymethyl)pyrimidine + H(+) = thiamine phosphate + diphosphate</text>
        <dbReference type="Rhea" id="RHEA:22328"/>
        <dbReference type="ChEBI" id="CHEBI:15378"/>
        <dbReference type="ChEBI" id="CHEBI:33019"/>
        <dbReference type="ChEBI" id="CHEBI:37575"/>
        <dbReference type="ChEBI" id="CHEBI:57841"/>
        <dbReference type="ChEBI" id="CHEBI:58296"/>
        <dbReference type="EC" id="2.5.1.3"/>
    </reaction>
</comment>
<dbReference type="GO" id="GO:0004789">
    <property type="term" value="F:thiamine-phosphate diphosphorylase activity"/>
    <property type="evidence" value="ECO:0007669"/>
    <property type="project" value="UniProtKB-UniRule"/>
</dbReference>
<feature type="binding site" evidence="9">
    <location>
        <begin position="134"/>
        <end position="136"/>
    </location>
    <ligand>
        <name>2-[(2R,5Z)-2-carboxy-4-methylthiazol-5(2H)-ylidene]ethyl phosphate</name>
        <dbReference type="ChEBI" id="CHEBI:62899"/>
    </ligand>
</feature>
<evidence type="ECO:0000256" key="5">
    <source>
        <dbReference type="ARBA" id="ARBA00022977"/>
    </source>
</evidence>
<dbReference type="InterPro" id="IPR013785">
    <property type="entry name" value="Aldolase_TIM"/>
</dbReference>
<feature type="binding site" evidence="9">
    <location>
        <position position="89"/>
    </location>
    <ligand>
        <name>Mg(2+)</name>
        <dbReference type="ChEBI" id="CHEBI:18420"/>
    </ligand>
</feature>
<feature type="binding site" evidence="9">
    <location>
        <position position="170"/>
    </location>
    <ligand>
        <name>2-[(2R,5Z)-2-carboxy-4-methylthiazol-5(2H)-ylidene]ethyl phosphate</name>
        <dbReference type="ChEBI" id="CHEBI:62899"/>
    </ligand>
</feature>
<evidence type="ECO:0000259" key="12">
    <source>
        <dbReference type="Pfam" id="PF02581"/>
    </source>
</evidence>
<dbReference type="GO" id="GO:0009229">
    <property type="term" value="P:thiamine diphosphate biosynthetic process"/>
    <property type="evidence" value="ECO:0007669"/>
    <property type="project" value="UniProtKB-UniRule"/>
</dbReference>
<dbReference type="OrthoDB" id="9812206at2"/>
<keyword evidence="5 9" id="KW-0784">Thiamine biosynthesis</keyword>
<dbReference type="PANTHER" id="PTHR20857:SF15">
    <property type="entry name" value="THIAMINE-PHOSPHATE SYNTHASE"/>
    <property type="match status" value="1"/>
</dbReference>
<feature type="domain" description="Thiamine phosphate synthase/TenI" evidence="12">
    <location>
        <begin position="10"/>
        <end position="190"/>
    </location>
</feature>
<proteinExistence type="inferred from homology"/>
<dbReference type="Gene3D" id="3.20.20.70">
    <property type="entry name" value="Aldolase class I"/>
    <property type="match status" value="1"/>
</dbReference>
<feature type="binding site" evidence="9">
    <location>
        <position position="137"/>
    </location>
    <ligand>
        <name>4-amino-2-methyl-5-(diphosphooxymethyl)pyrimidine</name>
        <dbReference type="ChEBI" id="CHEBI:57841"/>
    </ligand>
</feature>
<comment type="cofactor">
    <cofactor evidence="9">
        <name>Mg(2+)</name>
        <dbReference type="ChEBI" id="CHEBI:18420"/>
    </cofactor>
    <text evidence="9">Binds 1 Mg(2+) ion per subunit.</text>
</comment>
<comment type="pathway">
    <text evidence="1 9 11">Cofactor biosynthesis; thiamine diphosphate biosynthesis; thiamine phosphate from 4-amino-2-methyl-5-diphosphomethylpyrimidine and 4-methyl-5-(2-phosphoethyl)-thiazole: step 1/1.</text>
</comment>
<keyword evidence="2 9" id="KW-0808">Transferase</keyword>
<name>A0A410JRX5_ORNRH</name>